<organism evidence="2 3">
    <name type="scientific">Giardia duodenalis assemblage B</name>
    <dbReference type="NCBI Taxonomy" id="1394984"/>
    <lineage>
        <taxon>Eukaryota</taxon>
        <taxon>Metamonada</taxon>
        <taxon>Diplomonadida</taxon>
        <taxon>Hexamitidae</taxon>
        <taxon>Giardiinae</taxon>
        <taxon>Giardia</taxon>
    </lineage>
</organism>
<reference evidence="2 3" key="1">
    <citation type="journal article" date="2015" name="Mol. Biochem. Parasitol.">
        <title>Identification of polymorphic genes for use in assemblage B genotyping assays through comparative genomics of multiple assemblage B Giardia duodenalis isolates.</title>
        <authorList>
            <person name="Wielinga C."/>
            <person name="Thompson R.C."/>
            <person name="Monis P."/>
            <person name="Ryan U."/>
        </authorList>
    </citation>
    <scope>NUCLEOTIDE SEQUENCE [LARGE SCALE GENOMIC DNA]</scope>
    <source>
        <strain evidence="2 3">BAH15c1</strain>
    </source>
</reference>
<accession>A0A132NQI7</accession>
<name>A0A132NQI7_GIAIN</name>
<gene>
    <name evidence="2" type="ORF">QR46_3681</name>
</gene>
<feature type="compositionally biased region" description="Polar residues" evidence="1">
    <location>
        <begin position="591"/>
        <end position="608"/>
    </location>
</feature>
<protein>
    <submittedName>
        <fullName evidence="2">Uncharacterized protein</fullName>
    </submittedName>
</protein>
<comment type="caution">
    <text evidence="2">The sequence shown here is derived from an EMBL/GenBank/DDBJ whole genome shotgun (WGS) entry which is preliminary data.</text>
</comment>
<dbReference type="VEuPathDB" id="GiardiaDB:QR46_3681"/>
<sequence>MLISTSSFLNMSSRSLQQNIATPSPIRKHSQKQEERHAFWRSLLLKCPVFVPVQGSRHKLQKITAYSISKHVDRTRTNSQITPVRSTSLSRSLRTAAPRSLQGTRTPRSSATSSTIRSTPPIRKTGPNASALSSDSLLSPPGTSSSAVFKHLPKGSLSSSLSTRRPVPELSSSEWTHLEAMQVDLGLCEAEIVYSKVTIKNNPMLGRAYLRRAQNLTDYNSAYKIAYKERAIILARIQKSVKELRGSRIVLLRSIERLRSLTIYMCSLINAARLICGKPVVLPGLNLYTEQNWLCDLRHEVFMNRKTTAILLTVFKLFGRKKYEDVRSVVNAYFASCITDFPPTMPLAEQKLNRSFGMLVEESAPLGSAVLASGASTIKDKRDGDDQSLQPALEATYNPGDSINNVGYFSRMDGLSMTDTIYDEDADLDKVTAGDVALYLLLGVSAEEIFDGDDLAVVWNTHIDTTINAYQRLSNVGLEEVPSLQDLPILDIPLLTGLQIIEMVRTETFIVSDYVNLLKDFDNVGLDVVRIPVDPSDPFETYRINFDLSLLCDKTDLSVSELNGKSIGCSPMPLKTTLSCPGEIAHRPDNSSRSSVFSMTKSISVEGD</sequence>
<dbReference type="OrthoDB" id="10254360at2759"/>
<feature type="compositionally biased region" description="Low complexity" evidence="1">
    <location>
        <begin position="85"/>
        <end position="95"/>
    </location>
</feature>
<feature type="region of interest" description="Disordered" evidence="1">
    <location>
        <begin position="585"/>
        <end position="608"/>
    </location>
</feature>
<dbReference type="AlphaFoldDB" id="A0A132NQI7"/>
<dbReference type="Proteomes" id="UP000070089">
    <property type="component" value="Unassembled WGS sequence"/>
</dbReference>
<evidence type="ECO:0000313" key="2">
    <source>
        <dbReference type="EMBL" id="KWX12345.1"/>
    </source>
</evidence>
<feature type="region of interest" description="Disordered" evidence="1">
    <location>
        <begin position="74"/>
        <end position="150"/>
    </location>
</feature>
<dbReference type="EMBL" id="JXTI01000122">
    <property type="protein sequence ID" value="KWX12345.1"/>
    <property type="molecule type" value="Genomic_DNA"/>
</dbReference>
<evidence type="ECO:0000313" key="3">
    <source>
        <dbReference type="Proteomes" id="UP000070089"/>
    </source>
</evidence>
<proteinExistence type="predicted"/>
<evidence type="ECO:0000256" key="1">
    <source>
        <dbReference type="SAM" id="MobiDB-lite"/>
    </source>
</evidence>
<feature type="compositionally biased region" description="Low complexity" evidence="1">
    <location>
        <begin position="104"/>
        <end position="147"/>
    </location>
</feature>